<dbReference type="Pfam" id="PF02179">
    <property type="entry name" value="BAG"/>
    <property type="match status" value="1"/>
</dbReference>
<dbReference type="OMA" id="ERQHYLA"/>
<proteinExistence type="predicted"/>
<dbReference type="Gene3D" id="1.20.58.120">
    <property type="entry name" value="BAG domain"/>
    <property type="match status" value="1"/>
</dbReference>
<feature type="coiled-coil region" evidence="1">
    <location>
        <begin position="35"/>
        <end position="62"/>
    </location>
</feature>
<dbReference type="InterPro" id="IPR003103">
    <property type="entry name" value="BAG_domain"/>
</dbReference>
<feature type="compositionally biased region" description="Low complexity" evidence="2">
    <location>
        <begin position="554"/>
        <end position="574"/>
    </location>
</feature>
<feature type="coiled-coil region" evidence="1">
    <location>
        <begin position="104"/>
        <end position="144"/>
    </location>
</feature>
<feature type="region of interest" description="Disordered" evidence="2">
    <location>
        <begin position="285"/>
        <end position="328"/>
    </location>
</feature>
<accession>A0A1M2VUL9</accession>
<feature type="compositionally biased region" description="Basic and acidic residues" evidence="2">
    <location>
        <begin position="755"/>
        <end position="767"/>
    </location>
</feature>
<feature type="compositionally biased region" description="Low complexity" evidence="2">
    <location>
        <begin position="655"/>
        <end position="672"/>
    </location>
</feature>
<feature type="compositionally biased region" description="Low complexity" evidence="2">
    <location>
        <begin position="595"/>
        <end position="632"/>
    </location>
</feature>
<dbReference type="SUPFAM" id="SSF63491">
    <property type="entry name" value="BAG domain"/>
    <property type="match status" value="1"/>
</dbReference>
<protein>
    <recommendedName>
        <fullName evidence="3">BAG domain-containing protein</fullName>
    </recommendedName>
</protein>
<feature type="compositionally biased region" description="Polar residues" evidence="2">
    <location>
        <begin position="482"/>
        <end position="494"/>
    </location>
</feature>
<feature type="domain" description="BAG" evidence="3">
    <location>
        <begin position="403"/>
        <end position="444"/>
    </location>
</feature>
<feature type="compositionally biased region" description="Basic and acidic residues" evidence="2">
    <location>
        <begin position="444"/>
        <end position="459"/>
    </location>
</feature>
<reference evidence="4 5" key="1">
    <citation type="submission" date="2016-10" db="EMBL/GenBank/DDBJ databases">
        <title>Genome sequence of the basidiomycete white-rot fungus Trametes pubescens.</title>
        <authorList>
            <person name="Makela M.R."/>
            <person name="Granchi Z."/>
            <person name="Peng M."/>
            <person name="De Vries R.P."/>
            <person name="Grigoriev I."/>
            <person name="Riley R."/>
            <person name="Hilden K."/>
        </authorList>
    </citation>
    <scope>NUCLEOTIDE SEQUENCE [LARGE SCALE GENOMIC DNA]</scope>
    <source>
        <strain evidence="4 5">FBCC735</strain>
    </source>
</reference>
<feature type="compositionally biased region" description="Low complexity" evidence="2">
    <location>
        <begin position="465"/>
        <end position="478"/>
    </location>
</feature>
<feature type="region of interest" description="Disordered" evidence="2">
    <location>
        <begin position="595"/>
        <end position="776"/>
    </location>
</feature>
<dbReference type="EMBL" id="MNAD01000660">
    <property type="protein sequence ID" value="OJT11309.1"/>
    <property type="molecule type" value="Genomic_DNA"/>
</dbReference>
<organism evidence="4 5">
    <name type="scientific">Trametes pubescens</name>
    <name type="common">White-rot fungus</name>
    <dbReference type="NCBI Taxonomy" id="154538"/>
    <lineage>
        <taxon>Eukaryota</taxon>
        <taxon>Fungi</taxon>
        <taxon>Dikarya</taxon>
        <taxon>Basidiomycota</taxon>
        <taxon>Agaricomycotina</taxon>
        <taxon>Agaricomycetes</taxon>
        <taxon>Polyporales</taxon>
        <taxon>Polyporaceae</taxon>
        <taxon>Trametes</taxon>
    </lineage>
</organism>
<feature type="region of interest" description="Disordered" evidence="2">
    <location>
        <begin position="444"/>
        <end position="501"/>
    </location>
</feature>
<keyword evidence="1" id="KW-0175">Coiled coil</keyword>
<name>A0A1M2VUL9_TRAPU</name>
<keyword evidence="5" id="KW-1185">Reference proteome</keyword>
<dbReference type="AlphaFoldDB" id="A0A1M2VUL9"/>
<sequence>MFALTPTPVHTLPFARRVGPAPAFFSDLDLIDAVAERAAQEYAAAAARVQAIERQREQAQHQHYLQEASCRQAALDKYYRDQSRLIATSVQAYAAPRPTSTFTIEELALDIRREEERRRVLLTRQREAQQARALAEAHQRQEAEQRLRLAQQAKAQEAVLAMLGLTNAVSQAAVPALQASAPVRAPQQDLGVSEDELYAALQGYLSQLAAPSKPPKPVDVKGKGKAVDVPTPVAAPSPAPQELQHVPSFKEELETRMRTETDPEVQEALVKLYSDVFDVVHTHEAQPVAGPSTSVRPSASAPAPQTKPTVPEPAKPAHTEGADLHRTPALPPAVAEKLLAFYHARRARKLSLTQIAAVEDALRNLQSTFEFPAQLDFVNPLPSDADEPGALAYTPNNTPVHMYEHALNGLLTQLDAVESNGDLAVRGRRKEVVREVERALEAVERRVEESRERERERSRERRRSAASSPAPSVAASDVETVRANTQVKSESTVEITPAPAVANEVPAAEPVSDIVADIPSSDDSATFAPVELSSTTAASALDTPVVAEADDVSEASSDIPSPASASASASSSVSVDIVDAAEADTVTVELVDVTTSAASESSAEPSIADSGIDVPVTEPSVPSTTPTPASVEPHVDDITGSADSASVDDAPEPSSPVAPSEVSDATFTTAPSTFPPTAVPTPEAISRATSSATDATFITADSESALPSPSDAVPEAMTRTPSAAEDTFLLSSTPLADAPTRKSHQARVDDDEPELISKEDAEAKSDSEWSDVDAAL</sequence>
<evidence type="ECO:0000313" key="5">
    <source>
        <dbReference type="Proteomes" id="UP000184267"/>
    </source>
</evidence>
<evidence type="ECO:0000313" key="4">
    <source>
        <dbReference type="EMBL" id="OJT11309.1"/>
    </source>
</evidence>
<evidence type="ECO:0000256" key="2">
    <source>
        <dbReference type="SAM" id="MobiDB-lite"/>
    </source>
</evidence>
<gene>
    <name evidence="4" type="ORF">TRAPUB_12184</name>
</gene>
<feature type="compositionally biased region" description="Basic and acidic residues" evidence="2">
    <location>
        <begin position="315"/>
        <end position="326"/>
    </location>
</feature>
<evidence type="ECO:0000256" key="1">
    <source>
        <dbReference type="SAM" id="Coils"/>
    </source>
</evidence>
<dbReference type="OrthoDB" id="333905at2759"/>
<dbReference type="STRING" id="154538.A0A1M2VUL9"/>
<feature type="compositionally biased region" description="Polar residues" evidence="2">
    <location>
        <begin position="687"/>
        <end position="707"/>
    </location>
</feature>
<dbReference type="GO" id="GO:0051087">
    <property type="term" value="F:protein-folding chaperone binding"/>
    <property type="evidence" value="ECO:0007669"/>
    <property type="project" value="InterPro"/>
</dbReference>
<evidence type="ECO:0000259" key="3">
    <source>
        <dbReference type="Pfam" id="PF02179"/>
    </source>
</evidence>
<comment type="caution">
    <text evidence="4">The sequence shown here is derived from an EMBL/GenBank/DDBJ whole genome shotgun (WGS) entry which is preliminary data.</text>
</comment>
<dbReference type="Proteomes" id="UP000184267">
    <property type="component" value="Unassembled WGS sequence"/>
</dbReference>
<feature type="region of interest" description="Disordered" evidence="2">
    <location>
        <begin position="535"/>
        <end position="574"/>
    </location>
</feature>
<dbReference type="InterPro" id="IPR036533">
    <property type="entry name" value="BAG_dom_sf"/>
</dbReference>